<dbReference type="InterPro" id="IPR015422">
    <property type="entry name" value="PyrdxlP-dep_Trfase_small"/>
</dbReference>
<keyword evidence="9" id="KW-0411">Iron-sulfur</keyword>
<dbReference type="Gene3D" id="3.40.640.10">
    <property type="entry name" value="Type I PLP-dependent aspartate aminotransferase-like (Major domain)"/>
    <property type="match status" value="1"/>
</dbReference>
<comment type="catalytic activity">
    <reaction evidence="10">
        <text>(sulfur carrier)-H + L-cysteine = (sulfur carrier)-SH + L-alanine</text>
        <dbReference type="Rhea" id="RHEA:43892"/>
        <dbReference type="Rhea" id="RHEA-COMP:14737"/>
        <dbReference type="Rhea" id="RHEA-COMP:14739"/>
        <dbReference type="ChEBI" id="CHEBI:29917"/>
        <dbReference type="ChEBI" id="CHEBI:35235"/>
        <dbReference type="ChEBI" id="CHEBI:57972"/>
        <dbReference type="ChEBI" id="CHEBI:64428"/>
        <dbReference type="EC" id="2.8.1.7"/>
    </reaction>
</comment>
<dbReference type="AlphaFoldDB" id="A0A840UUI2"/>
<evidence type="ECO:0000256" key="4">
    <source>
        <dbReference type="ARBA" id="ARBA00012239"/>
    </source>
</evidence>
<dbReference type="GO" id="GO:0046872">
    <property type="term" value="F:metal ion binding"/>
    <property type="evidence" value="ECO:0007669"/>
    <property type="project" value="UniProtKB-KW"/>
</dbReference>
<sequence length="384" mass="41205">MTHPIYLDYNGTTPLDPEVYTAMWPFFETEFGNPSSSHWYGIKPRQAVEAARRQVAALLACQPEEVFFTSGGTESNNHAIKGMARALKNRGRHIVTSTIEHPAVLEVCSYLQGEGFAITFVDVDSQGMLDPEWIRQALRPDTILVSVMHANNEVGTVQPIAAIAELARTRGIAIHTDAAQSLGKIPADVQMLGVDLLSVAGHKLYAPKGIGALYLRKGLTPEKFCHGAGQEKGWRAGTENVAGIVGLGKACEIAGRDLATSMTRMQDLRDQLHKGIAARVADVRLNGHPDHRLPNTLSLSFRGIEADRLLEEIGLDVAASAGAACHSGTVAISHVLAAMQVPADWAQGTLRFSIGRMTTVAEIERAADVVGAAVARLRKVGGII</sequence>
<dbReference type="EC" id="2.8.1.7" evidence="4"/>
<name>A0A840UUI2_9BACT</name>
<feature type="domain" description="Aminotransferase class V" evidence="12">
    <location>
        <begin position="5"/>
        <end position="365"/>
    </location>
</feature>
<dbReference type="Gene3D" id="3.90.1150.10">
    <property type="entry name" value="Aspartate Aminotransferase, domain 1"/>
    <property type="match status" value="1"/>
</dbReference>
<comment type="function">
    <text evidence="2">Catalyzes the removal of elemental sulfur atoms from cysteine to produce alanine. Seems to participate in the biosynthesis of the nitrogenase metalloclusters by providing the inorganic sulfur required for the Fe-S core formation.</text>
</comment>
<gene>
    <name evidence="13" type="ORF">HNQ81_000764</name>
</gene>
<evidence type="ECO:0000256" key="8">
    <source>
        <dbReference type="ARBA" id="ARBA00023004"/>
    </source>
</evidence>
<comment type="similarity">
    <text evidence="3">Belongs to the class-V pyridoxal-phosphate-dependent aminotransferase family. NifS/IscS subfamily.</text>
</comment>
<dbReference type="Pfam" id="PF00266">
    <property type="entry name" value="Aminotran_5"/>
    <property type="match status" value="1"/>
</dbReference>
<evidence type="ECO:0000256" key="3">
    <source>
        <dbReference type="ARBA" id="ARBA00006490"/>
    </source>
</evidence>
<evidence type="ECO:0000256" key="11">
    <source>
        <dbReference type="RuleBase" id="RU004504"/>
    </source>
</evidence>
<keyword evidence="14" id="KW-1185">Reference proteome</keyword>
<accession>A0A840UUI2</accession>
<dbReference type="InterPro" id="IPR016454">
    <property type="entry name" value="Cysteine_dSase"/>
</dbReference>
<reference evidence="13 14" key="1">
    <citation type="submission" date="2020-08" db="EMBL/GenBank/DDBJ databases">
        <title>Genomic Encyclopedia of Type Strains, Phase IV (KMG-IV): sequencing the most valuable type-strain genomes for metagenomic binning, comparative biology and taxonomic classification.</title>
        <authorList>
            <person name="Goeker M."/>
        </authorList>
    </citation>
    <scope>NUCLEOTIDE SEQUENCE [LARGE SCALE GENOMIC DNA]</scope>
    <source>
        <strain evidence="13 14">DSM 28570</strain>
    </source>
</reference>
<dbReference type="InterPro" id="IPR020578">
    <property type="entry name" value="Aminotrans_V_PyrdxlP_BS"/>
</dbReference>
<comment type="caution">
    <text evidence="13">The sequence shown here is derived from an EMBL/GenBank/DDBJ whole genome shotgun (WGS) entry which is preliminary data.</text>
</comment>
<dbReference type="PANTHER" id="PTHR11601:SF34">
    <property type="entry name" value="CYSTEINE DESULFURASE"/>
    <property type="match status" value="1"/>
</dbReference>
<keyword evidence="6" id="KW-0479">Metal-binding</keyword>
<evidence type="ECO:0000256" key="9">
    <source>
        <dbReference type="ARBA" id="ARBA00023014"/>
    </source>
</evidence>
<evidence type="ECO:0000256" key="10">
    <source>
        <dbReference type="ARBA" id="ARBA00050776"/>
    </source>
</evidence>
<dbReference type="SUPFAM" id="SSF53383">
    <property type="entry name" value="PLP-dependent transferases"/>
    <property type="match status" value="1"/>
</dbReference>
<evidence type="ECO:0000256" key="7">
    <source>
        <dbReference type="ARBA" id="ARBA00022898"/>
    </source>
</evidence>
<dbReference type="PIRSF" id="PIRSF005572">
    <property type="entry name" value="NifS"/>
    <property type="match status" value="1"/>
</dbReference>
<evidence type="ECO:0000256" key="1">
    <source>
        <dbReference type="ARBA" id="ARBA00001933"/>
    </source>
</evidence>
<keyword evidence="7" id="KW-0663">Pyridoxal phosphate</keyword>
<dbReference type="PROSITE" id="PS00595">
    <property type="entry name" value="AA_TRANSFER_CLASS_5"/>
    <property type="match status" value="1"/>
</dbReference>
<dbReference type="InterPro" id="IPR015424">
    <property type="entry name" value="PyrdxlP-dep_Trfase"/>
</dbReference>
<evidence type="ECO:0000259" key="12">
    <source>
        <dbReference type="Pfam" id="PF00266"/>
    </source>
</evidence>
<evidence type="ECO:0000313" key="13">
    <source>
        <dbReference type="EMBL" id="MBB5347054.1"/>
    </source>
</evidence>
<evidence type="ECO:0000256" key="5">
    <source>
        <dbReference type="ARBA" id="ARBA00022679"/>
    </source>
</evidence>
<dbReference type="EMBL" id="JACHEO010000002">
    <property type="protein sequence ID" value="MBB5347054.1"/>
    <property type="molecule type" value="Genomic_DNA"/>
</dbReference>
<evidence type="ECO:0000256" key="6">
    <source>
        <dbReference type="ARBA" id="ARBA00022723"/>
    </source>
</evidence>
<dbReference type="InterPro" id="IPR015421">
    <property type="entry name" value="PyrdxlP-dep_Trfase_major"/>
</dbReference>
<organism evidence="13 14">
    <name type="scientific">Desulfoprunum benzoelyticum</name>
    <dbReference type="NCBI Taxonomy" id="1506996"/>
    <lineage>
        <taxon>Bacteria</taxon>
        <taxon>Pseudomonadati</taxon>
        <taxon>Thermodesulfobacteriota</taxon>
        <taxon>Desulfobulbia</taxon>
        <taxon>Desulfobulbales</taxon>
        <taxon>Desulfobulbaceae</taxon>
        <taxon>Desulfoprunum</taxon>
    </lineage>
</organism>
<evidence type="ECO:0000313" key="14">
    <source>
        <dbReference type="Proteomes" id="UP000539642"/>
    </source>
</evidence>
<dbReference type="Proteomes" id="UP000539642">
    <property type="component" value="Unassembled WGS sequence"/>
</dbReference>
<comment type="cofactor">
    <cofactor evidence="1 11">
        <name>pyridoxal 5'-phosphate</name>
        <dbReference type="ChEBI" id="CHEBI:597326"/>
    </cofactor>
</comment>
<dbReference type="RefSeq" id="WP_183348457.1">
    <property type="nucleotide sequence ID" value="NZ_JACHEO010000002.1"/>
</dbReference>
<keyword evidence="5 13" id="KW-0808">Transferase</keyword>
<dbReference type="FunFam" id="3.40.640.10:FF:000084">
    <property type="entry name" value="IscS-like cysteine desulfurase"/>
    <property type="match status" value="1"/>
</dbReference>
<dbReference type="GO" id="GO:0051536">
    <property type="term" value="F:iron-sulfur cluster binding"/>
    <property type="evidence" value="ECO:0007669"/>
    <property type="project" value="UniProtKB-KW"/>
</dbReference>
<keyword evidence="8" id="KW-0408">Iron</keyword>
<dbReference type="InterPro" id="IPR000192">
    <property type="entry name" value="Aminotrans_V_dom"/>
</dbReference>
<protein>
    <recommendedName>
        <fullName evidence="4">cysteine desulfurase</fullName>
        <ecNumber evidence="4">2.8.1.7</ecNumber>
    </recommendedName>
</protein>
<evidence type="ECO:0000256" key="2">
    <source>
        <dbReference type="ARBA" id="ARBA00003120"/>
    </source>
</evidence>
<dbReference type="GO" id="GO:0031071">
    <property type="term" value="F:cysteine desulfurase activity"/>
    <property type="evidence" value="ECO:0007669"/>
    <property type="project" value="UniProtKB-EC"/>
</dbReference>
<dbReference type="PANTHER" id="PTHR11601">
    <property type="entry name" value="CYSTEINE DESULFURYLASE FAMILY MEMBER"/>
    <property type="match status" value="1"/>
</dbReference>
<proteinExistence type="inferred from homology"/>